<name>A0A8S5TEU9_9CAUD</name>
<evidence type="ECO:0000313" key="1">
    <source>
        <dbReference type="EMBL" id="DAF61853.1"/>
    </source>
</evidence>
<protein>
    <submittedName>
        <fullName evidence="1">Uncharacterized protein</fullName>
    </submittedName>
</protein>
<organism evidence="1">
    <name type="scientific">Siphoviridae sp. ctbgC51</name>
    <dbReference type="NCBI Taxonomy" id="2827901"/>
    <lineage>
        <taxon>Viruses</taxon>
        <taxon>Duplodnaviria</taxon>
        <taxon>Heunggongvirae</taxon>
        <taxon>Uroviricota</taxon>
        <taxon>Caudoviricetes</taxon>
    </lineage>
</organism>
<reference evidence="1" key="1">
    <citation type="journal article" date="2021" name="Proc. Natl. Acad. Sci. U.S.A.">
        <title>A Catalog of Tens of Thousands of Viruses from Human Metagenomes Reveals Hidden Associations with Chronic Diseases.</title>
        <authorList>
            <person name="Tisza M.J."/>
            <person name="Buck C.B."/>
        </authorList>
    </citation>
    <scope>NUCLEOTIDE SEQUENCE</scope>
    <source>
        <strain evidence="1">CtbgC51</strain>
    </source>
</reference>
<accession>A0A8S5TEU9</accession>
<sequence>MSCVKKVRDVCPACAIVEVTDKEAFEKSVVYSGTFKSQTFKTGITLGEDETWSEIQAMAAKGRTEDSNGKS</sequence>
<dbReference type="EMBL" id="BK032817">
    <property type="protein sequence ID" value="DAF61853.1"/>
    <property type="molecule type" value="Genomic_DNA"/>
</dbReference>
<proteinExistence type="predicted"/>